<feature type="compositionally biased region" description="Basic and acidic residues" evidence="1">
    <location>
        <begin position="171"/>
        <end position="183"/>
    </location>
</feature>
<organism evidence="2 3">
    <name type="scientific">Malus baccata</name>
    <name type="common">Siberian crab apple</name>
    <name type="synonym">Pyrus baccata</name>
    <dbReference type="NCBI Taxonomy" id="106549"/>
    <lineage>
        <taxon>Eukaryota</taxon>
        <taxon>Viridiplantae</taxon>
        <taxon>Streptophyta</taxon>
        <taxon>Embryophyta</taxon>
        <taxon>Tracheophyta</taxon>
        <taxon>Spermatophyta</taxon>
        <taxon>Magnoliopsida</taxon>
        <taxon>eudicotyledons</taxon>
        <taxon>Gunneridae</taxon>
        <taxon>Pentapetalae</taxon>
        <taxon>rosids</taxon>
        <taxon>fabids</taxon>
        <taxon>Rosales</taxon>
        <taxon>Rosaceae</taxon>
        <taxon>Amygdaloideae</taxon>
        <taxon>Maleae</taxon>
        <taxon>Malus</taxon>
    </lineage>
</organism>
<feature type="compositionally biased region" description="Basic and acidic residues" evidence="1">
    <location>
        <begin position="142"/>
        <end position="156"/>
    </location>
</feature>
<sequence>MPGLLMKPRPTQCLVFLRTDPPTNKLHPETYRVRKQPNSNVLLNENGFPLFKQAATGNRNANRVDSVAILQALDALVQLLDADNEVGDGVEEPVEDQGGGDQERVALALHDRLLVAEVLRGSAGVAFAARASLVLPVDVHEQEEAERHHREKRFEEVTGDGDEALAEAVEAGDREEEHHDRLRGGGVPEDNPLQRHRISVLLAFPVLVFWEISEICFAS</sequence>
<feature type="region of interest" description="Disordered" evidence="1">
    <location>
        <begin position="142"/>
        <end position="189"/>
    </location>
</feature>
<dbReference type="Proteomes" id="UP000315295">
    <property type="component" value="Unassembled WGS sequence"/>
</dbReference>
<gene>
    <name evidence="2" type="ORF">C1H46_041171</name>
</gene>
<dbReference type="EMBL" id="VIEB01001308">
    <property type="protein sequence ID" value="TQD73298.1"/>
    <property type="molecule type" value="Genomic_DNA"/>
</dbReference>
<keyword evidence="3" id="KW-1185">Reference proteome</keyword>
<name>A0A540KGE3_MALBA</name>
<evidence type="ECO:0000313" key="3">
    <source>
        <dbReference type="Proteomes" id="UP000315295"/>
    </source>
</evidence>
<dbReference type="AlphaFoldDB" id="A0A540KGE3"/>
<comment type="caution">
    <text evidence="2">The sequence shown here is derived from an EMBL/GenBank/DDBJ whole genome shotgun (WGS) entry which is preliminary data.</text>
</comment>
<evidence type="ECO:0000313" key="2">
    <source>
        <dbReference type="EMBL" id="TQD73298.1"/>
    </source>
</evidence>
<reference evidence="2 3" key="1">
    <citation type="journal article" date="2019" name="G3 (Bethesda)">
        <title>Sequencing of a Wild Apple (Malus baccata) Genome Unravels the Differences Between Cultivated and Wild Apple Species Regarding Disease Resistance and Cold Tolerance.</title>
        <authorList>
            <person name="Chen X."/>
        </authorList>
    </citation>
    <scope>NUCLEOTIDE SEQUENCE [LARGE SCALE GENOMIC DNA]</scope>
    <source>
        <strain evidence="3">cv. Shandingzi</strain>
        <tissue evidence="2">Leaves</tissue>
    </source>
</reference>
<accession>A0A540KGE3</accession>
<proteinExistence type="predicted"/>
<protein>
    <submittedName>
        <fullName evidence="2">Uncharacterized protein</fullName>
    </submittedName>
</protein>
<evidence type="ECO:0000256" key="1">
    <source>
        <dbReference type="SAM" id="MobiDB-lite"/>
    </source>
</evidence>